<evidence type="ECO:0000259" key="6">
    <source>
        <dbReference type="Pfam" id="PF14630"/>
    </source>
</evidence>
<evidence type="ECO:0000313" key="8">
    <source>
        <dbReference type="Proteomes" id="UP000554482"/>
    </source>
</evidence>
<keyword evidence="2" id="KW-0547">Nucleotide-binding</keyword>
<comment type="similarity">
    <text evidence="1">Belongs to the ORC5 family.</text>
</comment>
<dbReference type="AlphaFoldDB" id="A0A7J6VGV1"/>
<keyword evidence="8" id="KW-1185">Reference proteome</keyword>
<dbReference type="InterPro" id="IPR047088">
    <property type="entry name" value="ORC5_C"/>
</dbReference>
<gene>
    <name evidence="7" type="ORF">FRX31_027000</name>
</gene>
<dbReference type="PANTHER" id="PTHR12705">
    <property type="entry name" value="ORIGIN RECOGNITION COMPLEX SUBUNIT 5"/>
    <property type="match status" value="1"/>
</dbReference>
<sequence>MDKENSGQVTKRTTRASASSTPSKNTLSNQEEFEDMDKENSPQVTKRTTRASASTTPSKNTLPNQEEFEDMDKENSPQVKKRTTRASASTTPSKNTTDYRPPSLLDNLVFREQQSIISQDELFSTFPGRKCQILELLRLFGPINSSLLPIFLYGGPSSGKTSIVLHIFKHLKRPFIYASCRTCHNPRLLFESVLNQLLLHRKDSSNAYSSAKRCDKPSDFVNMLRESLMEVINSLRVNSKKSGLKESGEQGIGGMVYIIFDNMELVRDWDKDSVIISMLFKLYDILKMPEVGLIFISNNSPDTYHLNTGSVEPIPIHFPEYTEDDLYQIFLRNQRDPKLYSSFLDVVLKDSCKITRCIDELSTYFRLLFEKYCEPLSGIGRVPNQDMKSKLYMHLKPHVTPSLNEVFRVPSCLALELKENKEKVGKKRNMRRLGDGVVPDDIDFHMSVSAKYLLISTFLASRNPATLDAALFDSAGGGDNTNRKRRRK</sequence>
<accession>A0A7J6VGV1</accession>
<dbReference type="PANTHER" id="PTHR12705:SF0">
    <property type="entry name" value="ORIGIN RECOGNITION COMPLEX SUBUNIT 5"/>
    <property type="match status" value="1"/>
</dbReference>
<dbReference type="GO" id="GO:0005664">
    <property type="term" value="C:nuclear origin of replication recognition complex"/>
    <property type="evidence" value="ECO:0007669"/>
    <property type="project" value="TreeGrafter"/>
</dbReference>
<feature type="compositionally biased region" description="Low complexity" evidence="4">
    <location>
        <begin position="15"/>
        <end position="24"/>
    </location>
</feature>
<dbReference type="Pfam" id="PF14630">
    <property type="entry name" value="ORC5_C"/>
    <property type="match status" value="1"/>
</dbReference>
<reference evidence="7 8" key="1">
    <citation type="submission" date="2020-06" db="EMBL/GenBank/DDBJ databases">
        <title>Transcriptomic and genomic resources for Thalictrum thalictroides and T. hernandezii: Facilitating candidate gene discovery in an emerging model plant lineage.</title>
        <authorList>
            <person name="Arias T."/>
            <person name="Riano-Pachon D.M."/>
            <person name="Di Stilio V.S."/>
        </authorList>
    </citation>
    <scope>NUCLEOTIDE SEQUENCE [LARGE SCALE GENOMIC DNA]</scope>
    <source>
        <strain evidence="8">cv. WT478/WT964</strain>
        <tissue evidence="7">Leaves</tissue>
    </source>
</reference>
<evidence type="ECO:0000256" key="2">
    <source>
        <dbReference type="ARBA" id="ARBA00022741"/>
    </source>
</evidence>
<name>A0A7J6VGV1_THATH</name>
<dbReference type="Gene3D" id="3.40.50.300">
    <property type="entry name" value="P-loop containing nucleotide triphosphate hydrolases"/>
    <property type="match status" value="1"/>
</dbReference>
<dbReference type="Proteomes" id="UP000554482">
    <property type="component" value="Unassembled WGS sequence"/>
</dbReference>
<protein>
    <submittedName>
        <fullName evidence="7">Origin of replication complex subunit</fullName>
    </submittedName>
</protein>
<evidence type="ECO:0000259" key="5">
    <source>
        <dbReference type="Pfam" id="PF13191"/>
    </source>
</evidence>
<dbReference type="FunFam" id="3.40.50.300:FF:002310">
    <property type="entry name" value="Origin of replication complex subunit 5"/>
    <property type="match status" value="1"/>
</dbReference>
<comment type="caution">
    <text evidence="7">The sequence shown here is derived from an EMBL/GenBank/DDBJ whole genome shotgun (WGS) entry which is preliminary data.</text>
</comment>
<dbReference type="GO" id="GO:0006270">
    <property type="term" value="P:DNA replication initiation"/>
    <property type="evidence" value="ECO:0007669"/>
    <property type="project" value="TreeGrafter"/>
</dbReference>
<dbReference type="InterPro" id="IPR041664">
    <property type="entry name" value="AAA_16"/>
</dbReference>
<feature type="domain" description="Orc1-like AAA ATPase" evidence="5">
    <location>
        <begin position="125"/>
        <end position="268"/>
    </location>
</feature>
<dbReference type="InterPro" id="IPR027417">
    <property type="entry name" value="P-loop_NTPase"/>
</dbReference>
<dbReference type="OrthoDB" id="365981at2759"/>
<evidence type="ECO:0000256" key="4">
    <source>
        <dbReference type="SAM" id="MobiDB-lite"/>
    </source>
</evidence>
<dbReference type="Pfam" id="PF13191">
    <property type="entry name" value="AAA_16"/>
    <property type="match status" value="1"/>
</dbReference>
<feature type="domain" description="Origin recognition complex subunit 5 C-terminal" evidence="6">
    <location>
        <begin position="446"/>
        <end position="487"/>
    </location>
</feature>
<evidence type="ECO:0000256" key="3">
    <source>
        <dbReference type="ARBA" id="ARBA00022840"/>
    </source>
</evidence>
<evidence type="ECO:0000256" key="1">
    <source>
        <dbReference type="ARBA" id="ARBA00006269"/>
    </source>
</evidence>
<keyword evidence="3" id="KW-0067">ATP-binding</keyword>
<dbReference type="InterPro" id="IPR020796">
    <property type="entry name" value="ORC5"/>
</dbReference>
<feature type="compositionally biased region" description="Low complexity" evidence="4">
    <location>
        <begin position="50"/>
        <end position="59"/>
    </location>
</feature>
<dbReference type="GO" id="GO:0003688">
    <property type="term" value="F:DNA replication origin binding"/>
    <property type="evidence" value="ECO:0007669"/>
    <property type="project" value="TreeGrafter"/>
</dbReference>
<dbReference type="EMBL" id="JABWDY010033464">
    <property type="protein sequence ID" value="KAF5183410.1"/>
    <property type="molecule type" value="Genomic_DNA"/>
</dbReference>
<evidence type="ECO:0000313" key="7">
    <source>
        <dbReference type="EMBL" id="KAF5183410.1"/>
    </source>
</evidence>
<organism evidence="7 8">
    <name type="scientific">Thalictrum thalictroides</name>
    <name type="common">Rue-anemone</name>
    <name type="synonym">Anemone thalictroides</name>
    <dbReference type="NCBI Taxonomy" id="46969"/>
    <lineage>
        <taxon>Eukaryota</taxon>
        <taxon>Viridiplantae</taxon>
        <taxon>Streptophyta</taxon>
        <taxon>Embryophyta</taxon>
        <taxon>Tracheophyta</taxon>
        <taxon>Spermatophyta</taxon>
        <taxon>Magnoliopsida</taxon>
        <taxon>Ranunculales</taxon>
        <taxon>Ranunculaceae</taxon>
        <taxon>Thalictroideae</taxon>
        <taxon>Thalictrum</taxon>
    </lineage>
</organism>
<dbReference type="SUPFAM" id="SSF52540">
    <property type="entry name" value="P-loop containing nucleoside triphosphate hydrolases"/>
    <property type="match status" value="1"/>
</dbReference>
<proteinExistence type="inferred from homology"/>
<feature type="region of interest" description="Disordered" evidence="4">
    <location>
        <begin position="1"/>
        <end position="102"/>
    </location>
</feature>